<evidence type="ECO:0008006" key="5">
    <source>
        <dbReference type="Google" id="ProtNLM"/>
    </source>
</evidence>
<keyword evidence="1" id="KW-0433">Leucine-rich repeat</keyword>
<keyword evidence="2" id="KW-0677">Repeat</keyword>
<gene>
    <name evidence="3" type="ORF">HNV11_19905</name>
</gene>
<dbReference type="InterPro" id="IPR025875">
    <property type="entry name" value="Leu-rich_rpt_4"/>
</dbReference>
<dbReference type="InterPro" id="IPR050836">
    <property type="entry name" value="SDS22/Internalin_LRR"/>
</dbReference>
<evidence type="ECO:0000313" key="3">
    <source>
        <dbReference type="EMBL" id="QJW91482.1"/>
    </source>
</evidence>
<dbReference type="PANTHER" id="PTHR46652">
    <property type="entry name" value="LEUCINE-RICH REPEAT AND IQ DOMAIN-CONTAINING PROTEIN 1-RELATED"/>
    <property type="match status" value="1"/>
</dbReference>
<organism evidence="3 4">
    <name type="scientific">Spirosoma taeanense</name>
    <dbReference type="NCBI Taxonomy" id="2735870"/>
    <lineage>
        <taxon>Bacteria</taxon>
        <taxon>Pseudomonadati</taxon>
        <taxon>Bacteroidota</taxon>
        <taxon>Cytophagia</taxon>
        <taxon>Cytophagales</taxon>
        <taxon>Cytophagaceae</taxon>
        <taxon>Spirosoma</taxon>
    </lineage>
</organism>
<proteinExistence type="predicted"/>
<dbReference type="Proteomes" id="UP000502756">
    <property type="component" value="Chromosome"/>
</dbReference>
<reference evidence="3 4" key="1">
    <citation type="submission" date="2020-05" db="EMBL/GenBank/DDBJ databases">
        <title>Genome sequencing of Spirosoma sp. TS118.</title>
        <authorList>
            <person name="Lee J.-H."/>
            <person name="Jeong S."/>
            <person name="Zhao L."/>
            <person name="Jung J.-H."/>
            <person name="Kim M.-K."/>
            <person name="Lim S."/>
        </authorList>
    </citation>
    <scope>NUCLEOTIDE SEQUENCE [LARGE SCALE GENOMIC DNA]</scope>
    <source>
        <strain evidence="3 4">TS118</strain>
    </source>
</reference>
<keyword evidence="4" id="KW-1185">Reference proteome</keyword>
<dbReference type="Pfam" id="PF12799">
    <property type="entry name" value="LRR_4"/>
    <property type="match status" value="2"/>
</dbReference>
<dbReference type="PANTHER" id="PTHR46652:SF3">
    <property type="entry name" value="LEUCINE-RICH REPEAT-CONTAINING PROTEIN 9"/>
    <property type="match status" value="1"/>
</dbReference>
<dbReference type="PROSITE" id="PS51450">
    <property type="entry name" value="LRR"/>
    <property type="match status" value="3"/>
</dbReference>
<protein>
    <recommendedName>
        <fullName evidence="5">Leucine-rich repeat domain-containing protein</fullName>
    </recommendedName>
</protein>
<name>A0A6M5YER7_9BACT</name>
<dbReference type="AlphaFoldDB" id="A0A6M5YER7"/>
<accession>A0A6M5YER7</accession>
<evidence type="ECO:0000256" key="1">
    <source>
        <dbReference type="ARBA" id="ARBA00022614"/>
    </source>
</evidence>
<dbReference type="InterPro" id="IPR032675">
    <property type="entry name" value="LRR_dom_sf"/>
</dbReference>
<dbReference type="RefSeq" id="WP_171741333.1">
    <property type="nucleotide sequence ID" value="NZ_CP053435.1"/>
</dbReference>
<evidence type="ECO:0000256" key="2">
    <source>
        <dbReference type="ARBA" id="ARBA00022737"/>
    </source>
</evidence>
<dbReference type="InterPro" id="IPR001611">
    <property type="entry name" value="Leu-rich_rpt"/>
</dbReference>
<dbReference type="KEGG" id="stae:HNV11_19905"/>
<dbReference type="EMBL" id="CP053435">
    <property type="protein sequence ID" value="QJW91482.1"/>
    <property type="molecule type" value="Genomic_DNA"/>
</dbReference>
<dbReference type="SUPFAM" id="SSF52058">
    <property type="entry name" value="L domain-like"/>
    <property type="match status" value="1"/>
</dbReference>
<dbReference type="Gene3D" id="3.80.10.10">
    <property type="entry name" value="Ribonuclease Inhibitor"/>
    <property type="match status" value="1"/>
</dbReference>
<sequence>MSALALNLIKQAKLSRAIFLDLGNCGLMELPDDLTKLIWLERLNLGDYYYDEDKKRYTISANRGRNNNLDSSSLTKLTQLPNLQSLNLWDTQVSDIQVLAQLPNLQSLDLSGTKVSDIQGLAQLPNLQSLDLSGTKVSDIQGLAQLPNLQSLNLRGTKVSDISPLRSLIEAGIEVKWSDSYWGNNSIYIRSCLGIVKG</sequence>
<evidence type="ECO:0000313" key="4">
    <source>
        <dbReference type="Proteomes" id="UP000502756"/>
    </source>
</evidence>